<comment type="caution">
    <text evidence="1">The sequence shown here is derived from an EMBL/GenBank/DDBJ whole genome shotgun (WGS) entry which is preliminary data.</text>
</comment>
<dbReference type="EMBL" id="WJIE01000004">
    <property type="protein sequence ID" value="MRG93301.1"/>
    <property type="molecule type" value="Genomic_DNA"/>
</dbReference>
<accession>A0A6N7PWW4</accession>
<evidence type="ECO:0000313" key="2">
    <source>
        <dbReference type="Proteomes" id="UP000440224"/>
    </source>
</evidence>
<evidence type="ECO:0000313" key="1">
    <source>
        <dbReference type="EMBL" id="MRG93301.1"/>
    </source>
</evidence>
<reference evidence="1 2" key="1">
    <citation type="submission" date="2019-10" db="EMBL/GenBank/DDBJ databases">
        <title>A soil myxobacterium in the family Polyangiaceae.</title>
        <authorList>
            <person name="Li Y."/>
            <person name="Wang J."/>
        </authorList>
    </citation>
    <scope>NUCLEOTIDE SEQUENCE [LARGE SCALE GENOMIC DNA]</scope>
    <source>
        <strain evidence="1 2">DSM 14734</strain>
    </source>
</reference>
<dbReference type="Proteomes" id="UP000440224">
    <property type="component" value="Unassembled WGS sequence"/>
</dbReference>
<proteinExistence type="predicted"/>
<protein>
    <submittedName>
        <fullName evidence="1">Uncharacterized protein</fullName>
    </submittedName>
</protein>
<sequence>MVVKAERPSHEALVALEGKYAEIAELRRARDRGEPIPEKAVFKALAERFPGALCELDTLPLDVVDARLEAIRSALAGGGIEAWIAWMIGYHALLRASLRIRIRAVRDRSCSDERAGELAKDASMHAGIEVDVAFVRATLRPPAGRIAAVVYMRLEALFDAPASAIRAALFPRLRDRRAASGDEQAW</sequence>
<name>A0A6N7PWW4_9BACT</name>
<dbReference type="AlphaFoldDB" id="A0A6N7PWW4"/>
<organism evidence="1 2">
    <name type="scientific">Polyangium spumosum</name>
    <dbReference type="NCBI Taxonomy" id="889282"/>
    <lineage>
        <taxon>Bacteria</taxon>
        <taxon>Pseudomonadati</taxon>
        <taxon>Myxococcota</taxon>
        <taxon>Polyangia</taxon>
        <taxon>Polyangiales</taxon>
        <taxon>Polyangiaceae</taxon>
        <taxon>Polyangium</taxon>
    </lineage>
</organism>
<gene>
    <name evidence="1" type="ORF">GF068_15365</name>
</gene>
<dbReference type="RefSeq" id="WP_153820145.1">
    <property type="nucleotide sequence ID" value="NZ_WJIE01000004.1"/>
</dbReference>
<keyword evidence="2" id="KW-1185">Reference proteome</keyword>
<dbReference type="OrthoDB" id="5515538at2"/>